<organism evidence="2">
    <name type="scientific">Chromera velia CCMP2878</name>
    <dbReference type="NCBI Taxonomy" id="1169474"/>
    <lineage>
        <taxon>Eukaryota</taxon>
        <taxon>Sar</taxon>
        <taxon>Alveolata</taxon>
        <taxon>Colpodellida</taxon>
        <taxon>Chromeraceae</taxon>
        <taxon>Chromera</taxon>
    </lineage>
</organism>
<dbReference type="AlphaFoldDB" id="A0A0G4GXI5"/>
<evidence type="ECO:0000313" key="2">
    <source>
        <dbReference type="EMBL" id="CEM35756.1"/>
    </source>
</evidence>
<dbReference type="EMBL" id="CDMZ01001657">
    <property type="protein sequence ID" value="CEM35756.1"/>
    <property type="molecule type" value="Genomic_DNA"/>
</dbReference>
<name>A0A0G4GXI5_9ALVE</name>
<keyword evidence="1" id="KW-0732">Signal</keyword>
<gene>
    <name evidence="2" type="ORF">Cvel_5372</name>
</gene>
<protein>
    <recommendedName>
        <fullName evidence="3">ATPase domain-containing protein</fullName>
    </recommendedName>
</protein>
<feature type="chain" id="PRO_5005190666" description="ATPase domain-containing protein" evidence="1">
    <location>
        <begin position="19"/>
        <end position="147"/>
    </location>
</feature>
<reference evidence="2" key="1">
    <citation type="submission" date="2014-11" db="EMBL/GenBank/DDBJ databases">
        <authorList>
            <person name="Otto D Thomas"/>
            <person name="Naeem Raeece"/>
        </authorList>
    </citation>
    <scope>NUCLEOTIDE SEQUENCE</scope>
</reference>
<proteinExistence type="predicted"/>
<accession>A0A0G4GXI5</accession>
<evidence type="ECO:0000256" key="1">
    <source>
        <dbReference type="SAM" id="SignalP"/>
    </source>
</evidence>
<evidence type="ECO:0008006" key="3">
    <source>
        <dbReference type="Google" id="ProtNLM"/>
    </source>
</evidence>
<feature type="signal peptide" evidence="1">
    <location>
        <begin position="1"/>
        <end position="18"/>
    </location>
</feature>
<sequence length="147" mass="16195">MAVLMLLLILCLVSPMVGVSLPRHGSLGCSGFVTPRCRAAPLLRPRTWLPPKYEPVGNVVSVASVSQKVSPLLLCAEGENSAPNLRRWDGTAELPYIDNFRYRNELNGHVNKKPSRQVLLVYGPRSVGKTRTMLEEMGGWRREGGAL</sequence>
<dbReference type="VEuPathDB" id="CryptoDB:Cvel_5372"/>